<dbReference type="PANTHER" id="PTHR31151:SF0">
    <property type="entry name" value="PROLINE-TRNA LIGASE (DUF1680)"/>
    <property type="match status" value="1"/>
</dbReference>
<evidence type="ECO:0000313" key="2">
    <source>
        <dbReference type="EMBL" id="KAJ7209728.1"/>
    </source>
</evidence>
<dbReference type="PANTHER" id="PTHR31151">
    <property type="entry name" value="PROLINE-TRNA LIGASE (DUF1680)"/>
    <property type="match status" value="1"/>
</dbReference>
<protein>
    <recommendedName>
        <fullName evidence="1">Non-reducing end beta-L-arabinofuranosidase-like GH127 middle domain-containing protein</fullName>
    </recommendedName>
</protein>
<dbReference type="InterPro" id="IPR008928">
    <property type="entry name" value="6-hairpin_glycosidase_sf"/>
</dbReference>
<reference evidence="2" key="1">
    <citation type="submission" date="2023-03" db="EMBL/GenBank/DDBJ databases">
        <title>Massive genome expansion in bonnet fungi (Mycena s.s.) driven by repeated elements and novel gene families across ecological guilds.</title>
        <authorList>
            <consortium name="Lawrence Berkeley National Laboratory"/>
            <person name="Harder C.B."/>
            <person name="Miyauchi S."/>
            <person name="Viragh M."/>
            <person name="Kuo A."/>
            <person name="Thoen E."/>
            <person name="Andreopoulos B."/>
            <person name="Lu D."/>
            <person name="Skrede I."/>
            <person name="Drula E."/>
            <person name="Henrissat B."/>
            <person name="Morin E."/>
            <person name="Kohler A."/>
            <person name="Barry K."/>
            <person name="LaButti K."/>
            <person name="Morin E."/>
            <person name="Salamov A."/>
            <person name="Lipzen A."/>
            <person name="Mereny Z."/>
            <person name="Hegedus B."/>
            <person name="Baldrian P."/>
            <person name="Stursova M."/>
            <person name="Weitz H."/>
            <person name="Taylor A."/>
            <person name="Grigoriev I.V."/>
            <person name="Nagy L.G."/>
            <person name="Martin F."/>
            <person name="Kauserud H."/>
        </authorList>
    </citation>
    <scope>NUCLEOTIDE SEQUENCE</scope>
    <source>
        <strain evidence="2">9144</strain>
    </source>
</reference>
<evidence type="ECO:0000259" key="1">
    <source>
        <dbReference type="Pfam" id="PF20736"/>
    </source>
</evidence>
<sequence>MDPVRSLAFFSAVQSQTVPAAGRQQWTLAPVAVPKVALPLEAFKYNELPVGAVKPSANSWLLTQLQLQANGLHGHLQDFWPNVQTSTWIGGTSDYSNLHEAGSYWLNGIIPAAFQLNDQRLLGDIGSWVNYILSNQKLDGWLGPESTPRVLWGTYPALLALRQYAQANATAAPTVLNAFENFFVGMNNMLVSGGNGLEEWGIARWQDVSVVIEWMLDTHPNGHDDMYLNMLSMLRYSGMSWKQYFTNGVFPTSALNHVDIKGHGVNVGQAIKSEAVAFRYSHDSTDLDSTRNRISMLEQYHGRASGVIGADEHLAGLMPSRGSELCTVVETMYSYEYVYTILGDNALADQVEKLAYNALPGTTSENMWEHQYLQQSNQIQAAHMDPNLFATDGVNSNIFGLTPNYPCCAVNHGQGWPKFTSHAYMTSPDAKTLYHVLLSPTTVLYTLAGNNQVTVAAQTNYPFSSTINYSIASQQGFNFGIRVPSWVPSATVTYSLDGAAKQSIAANSAGYAVLSLGSGSHTLSVNVPMSIQTQNRYNGAVAVTRGPLVYSLDISFSTTVLNQYAVSRNLRSQSPSHRVQLSSQDLQYSPTSAWQYAISTSNLTYNGDSETVPQYPWSDSPLVSISANACPITWNVVSNSADQPPSSPATCTGNHVPVRLVPYGNAKLRMTEMPTF</sequence>
<dbReference type="GO" id="GO:0005975">
    <property type="term" value="P:carbohydrate metabolic process"/>
    <property type="evidence" value="ECO:0007669"/>
    <property type="project" value="InterPro"/>
</dbReference>
<evidence type="ECO:0000313" key="3">
    <source>
        <dbReference type="Proteomes" id="UP001219525"/>
    </source>
</evidence>
<dbReference type="InterPro" id="IPR049046">
    <property type="entry name" value="Beta-AFase-like_GH127_middle"/>
</dbReference>
<gene>
    <name evidence="2" type="ORF">GGX14DRAFT_631786</name>
</gene>
<proteinExistence type="predicted"/>
<organism evidence="2 3">
    <name type="scientific">Mycena pura</name>
    <dbReference type="NCBI Taxonomy" id="153505"/>
    <lineage>
        <taxon>Eukaryota</taxon>
        <taxon>Fungi</taxon>
        <taxon>Dikarya</taxon>
        <taxon>Basidiomycota</taxon>
        <taxon>Agaricomycotina</taxon>
        <taxon>Agaricomycetes</taxon>
        <taxon>Agaricomycetidae</taxon>
        <taxon>Agaricales</taxon>
        <taxon>Marasmiineae</taxon>
        <taxon>Mycenaceae</taxon>
        <taxon>Mycena</taxon>
    </lineage>
</organism>
<dbReference type="SUPFAM" id="SSF48208">
    <property type="entry name" value="Six-hairpin glycosidases"/>
    <property type="match status" value="1"/>
</dbReference>
<dbReference type="AlphaFoldDB" id="A0AAD6YCY7"/>
<dbReference type="Pfam" id="PF20736">
    <property type="entry name" value="Glyco_hydro127M"/>
    <property type="match status" value="1"/>
</dbReference>
<name>A0AAD6YCY7_9AGAR</name>
<accession>A0AAD6YCY7</accession>
<feature type="domain" description="Non-reducing end beta-L-arabinofuranosidase-like GH127 middle" evidence="1">
    <location>
        <begin position="449"/>
        <end position="515"/>
    </location>
</feature>
<keyword evidence="3" id="KW-1185">Reference proteome</keyword>
<comment type="caution">
    <text evidence="2">The sequence shown here is derived from an EMBL/GenBank/DDBJ whole genome shotgun (WGS) entry which is preliminary data.</text>
</comment>
<dbReference type="Proteomes" id="UP001219525">
    <property type="component" value="Unassembled WGS sequence"/>
</dbReference>
<dbReference type="EMBL" id="JARJCW010000030">
    <property type="protein sequence ID" value="KAJ7209728.1"/>
    <property type="molecule type" value="Genomic_DNA"/>
</dbReference>